<dbReference type="HOGENOM" id="CLU_2345359_0_0_11"/>
<dbReference type="KEGG" id="sbh:SBI_09353"/>
<name>D7C5U2_STRBB</name>
<evidence type="ECO:0000313" key="2">
    <source>
        <dbReference type="EMBL" id="ADI12471.1"/>
    </source>
</evidence>
<keyword evidence="3" id="KW-1185">Reference proteome</keyword>
<evidence type="ECO:0000313" key="3">
    <source>
        <dbReference type="Proteomes" id="UP000000377"/>
    </source>
</evidence>
<organism evidence="2 3">
    <name type="scientific">Streptomyces bingchenggensis (strain BCW-1)</name>
    <dbReference type="NCBI Taxonomy" id="749414"/>
    <lineage>
        <taxon>Bacteria</taxon>
        <taxon>Bacillati</taxon>
        <taxon>Actinomycetota</taxon>
        <taxon>Actinomycetes</taxon>
        <taxon>Kitasatosporales</taxon>
        <taxon>Streptomycetaceae</taxon>
        <taxon>Streptomyces</taxon>
    </lineage>
</organism>
<gene>
    <name evidence="2" type="ordered locus">SBI_09353</name>
</gene>
<dbReference type="Proteomes" id="UP000000377">
    <property type="component" value="Chromosome"/>
</dbReference>
<sequence length="97" mass="10544">MVERRPYACSVVGHLGNQLSEGEQQGLLLVQRCVLIQASSPQSVEHFAGLRPPLFGLGQQQSIVDFWEVPGVPTRGAKYTTGPDDWSRLALEPGTSP</sequence>
<evidence type="ECO:0000256" key="1">
    <source>
        <dbReference type="SAM" id="MobiDB-lite"/>
    </source>
</evidence>
<proteinExistence type="predicted"/>
<dbReference type="STRING" id="749414.SBI_09353"/>
<dbReference type="AlphaFoldDB" id="D7C5U2"/>
<feature type="region of interest" description="Disordered" evidence="1">
    <location>
        <begin position="78"/>
        <end position="97"/>
    </location>
</feature>
<dbReference type="EMBL" id="CP002047">
    <property type="protein sequence ID" value="ADI12471.1"/>
    <property type="molecule type" value="Genomic_DNA"/>
</dbReference>
<accession>D7C5U2</accession>
<protein>
    <submittedName>
        <fullName evidence="2">Uncharacterized protein</fullName>
    </submittedName>
</protein>
<reference evidence="2 3" key="1">
    <citation type="journal article" date="2010" name="J. Bacteriol.">
        <title>Genome sequence of the milbemycin-producing bacterium Streptomyces bingchenggensis.</title>
        <authorList>
            <person name="Wang X.J."/>
            <person name="Yan Y.J."/>
            <person name="Zhang B."/>
            <person name="An J."/>
            <person name="Wang J.J."/>
            <person name="Tian J."/>
            <person name="Jiang L."/>
            <person name="Chen Y.H."/>
            <person name="Huang S.X."/>
            <person name="Yin M."/>
            <person name="Zhang J."/>
            <person name="Gao A.L."/>
            <person name="Liu C.X."/>
            <person name="Zhu Z.X."/>
            <person name="Xiang W.S."/>
        </authorList>
    </citation>
    <scope>NUCLEOTIDE SEQUENCE [LARGE SCALE GENOMIC DNA]</scope>
    <source>
        <strain evidence="2 3">BCW-1</strain>
    </source>
</reference>